<dbReference type="FunFam" id="3.40.50.300:FF:001363">
    <property type="entry name" value="ATP-dependent DNA helicase RecQ"/>
    <property type="match status" value="1"/>
</dbReference>
<evidence type="ECO:0000313" key="9">
    <source>
        <dbReference type="Proteomes" id="UP000051645"/>
    </source>
</evidence>
<evidence type="ECO:0000256" key="3">
    <source>
        <dbReference type="ARBA" id="ARBA00022806"/>
    </source>
</evidence>
<dbReference type="InterPro" id="IPR027417">
    <property type="entry name" value="P-loop_NTPase"/>
</dbReference>
<keyword evidence="4" id="KW-0067">ATP-binding</keyword>
<gene>
    <name evidence="7" type="ORF">IV38_GL000324</name>
    <name evidence="8" type="ORF">IV40_GL000344</name>
</gene>
<organism evidence="8 9">
    <name type="scientific">Lactobacillus selangorensis</name>
    <dbReference type="NCBI Taxonomy" id="81857"/>
    <lineage>
        <taxon>Bacteria</taxon>
        <taxon>Bacillati</taxon>
        <taxon>Bacillota</taxon>
        <taxon>Bacilli</taxon>
        <taxon>Lactobacillales</taxon>
        <taxon>Lactobacillaceae</taxon>
        <taxon>Lactobacillus</taxon>
    </lineage>
</organism>
<sequence length="484" mass="54734">MPDLQVVLQHYFGYKAFKPGQEEVIQAVLKGQDTLAVLPTGSGKSLCYQLPAYLQPGLTVIVSPLLSLMQDQVMQLHYLGEKRVAALNSSLTPQERQQVLNSLGQYRFLFISPETLGQPMIIQRLSRLQIQCFVVDEAHCISQWGPDFRPDYLNLGRLRQQLQPHVTLALTATATKAVQQDILAKLRLSPATTKQIIYSIDRPNIYLATQEVADDAEKQQVLLAFVKHCQKPGIIYFSSRQRSEEIAALLHDKLQLRTAFYHGEVDTQDRFRIQQQFMQGQLDVICATNAFGMGINKANVRFVVHYHPPLSLEAYAQEIGRAGRDGRQSIALALYAPDDFYRQAGLLENGIPETSLIRAFYQQPSRFKRATGDEFELLRRYQAMGLTAEQVVDLLDARQQEKQAALTKVQHFMSGAFCKRAALVRFFGDPQAGDHNDRCCNYQAPDLQADLETLGLFETAPAAEPSDQLPLKEWQKVMQQLFFV</sequence>
<dbReference type="Proteomes" id="UP000051645">
    <property type="component" value="Unassembled WGS sequence"/>
</dbReference>
<dbReference type="Pfam" id="PF00270">
    <property type="entry name" value="DEAD"/>
    <property type="match status" value="1"/>
</dbReference>
<dbReference type="CDD" id="cd17920">
    <property type="entry name" value="DEXHc_RecQ"/>
    <property type="match status" value="1"/>
</dbReference>
<dbReference type="InterPro" id="IPR001650">
    <property type="entry name" value="Helicase_C-like"/>
</dbReference>
<dbReference type="PATRIC" id="fig|81857.3.peg.329"/>
<feature type="domain" description="Helicase C-terminal" evidence="6">
    <location>
        <begin position="221"/>
        <end position="368"/>
    </location>
</feature>
<evidence type="ECO:0000256" key="4">
    <source>
        <dbReference type="ARBA" id="ARBA00022840"/>
    </source>
</evidence>
<dbReference type="GO" id="GO:0009378">
    <property type="term" value="F:four-way junction helicase activity"/>
    <property type="evidence" value="ECO:0007669"/>
    <property type="project" value="TreeGrafter"/>
</dbReference>
<accession>A0A0R2FZQ9</accession>
<dbReference type="GO" id="GO:0006310">
    <property type="term" value="P:DNA recombination"/>
    <property type="evidence" value="ECO:0007669"/>
    <property type="project" value="InterPro"/>
</dbReference>
<evidence type="ECO:0000256" key="1">
    <source>
        <dbReference type="ARBA" id="ARBA00022741"/>
    </source>
</evidence>
<dbReference type="PANTHER" id="PTHR13710:SF84">
    <property type="entry name" value="ATP-DEPENDENT DNA HELICASE RECS-RELATED"/>
    <property type="match status" value="1"/>
</dbReference>
<dbReference type="STRING" id="81857.IV38_GL000324"/>
<dbReference type="InterPro" id="IPR004589">
    <property type="entry name" value="DNA_helicase_ATP-dep_RecQ"/>
</dbReference>
<protein>
    <submittedName>
        <fullName evidence="8">ATP-dependent DNA helicase, RecQ family protein</fullName>
    </submittedName>
</protein>
<dbReference type="InterPro" id="IPR014001">
    <property type="entry name" value="Helicase_ATP-bd"/>
</dbReference>
<proteinExistence type="predicted"/>
<dbReference type="GO" id="GO:0005737">
    <property type="term" value="C:cytoplasm"/>
    <property type="evidence" value="ECO:0007669"/>
    <property type="project" value="TreeGrafter"/>
</dbReference>
<dbReference type="PROSITE" id="PS51192">
    <property type="entry name" value="HELICASE_ATP_BIND_1"/>
    <property type="match status" value="1"/>
</dbReference>
<evidence type="ECO:0000313" key="8">
    <source>
        <dbReference type="EMBL" id="KRN34031.1"/>
    </source>
</evidence>
<keyword evidence="9" id="KW-1185">Reference proteome</keyword>
<dbReference type="OrthoDB" id="9763310at2"/>
<evidence type="ECO:0000313" key="7">
    <source>
        <dbReference type="EMBL" id="KRN29440.1"/>
    </source>
</evidence>
<dbReference type="GO" id="GO:0005524">
    <property type="term" value="F:ATP binding"/>
    <property type="evidence" value="ECO:0007669"/>
    <property type="project" value="UniProtKB-KW"/>
</dbReference>
<evidence type="ECO:0000259" key="6">
    <source>
        <dbReference type="PROSITE" id="PS51194"/>
    </source>
</evidence>
<dbReference type="Pfam" id="PF00271">
    <property type="entry name" value="Helicase_C"/>
    <property type="match status" value="1"/>
</dbReference>
<dbReference type="Proteomes" id="UP000051751">
    <property type="component" value="Unassembled WGS sequence"/>
</dbReference>
<keyword evidence="2" id="KW-0378">Hydrolase</keyword>
<dbReference type="EMBL" id="JQAZ01000001">
    <property type="protein sequence ID" value="KRN34031.1"/>
    <property type="molecule type" value="Genomic_DNA"/>
</dbReference>
<dbReference type="SUPFAM" id="SSF52540">
    <property type="entry name" value="P-loop containing nucleoside triphosphate hydrolases"/>
    <property type="match status" value="1"/>
</dbReference>
<dbReference type="PANTHER" id="PTHR13710">
    <property type="entry name" value="DNA HELICASE RECQ FAMILY MEMBER"/>
    <property type="match status" value="1"/>
</dbReference>
<dbReference type="GO" id="GO:0030894">
    <property type="term" value="C:replisome"/>
    <property type="evidence" value="ECO:0007669"/>
    <property type="project" value="TreeGrafter"/>
</dbReference>
<dbReference type="GO" id="GO:0043590">
    <property type="term" value="C:bacterial nucleoid"/>
    <property type="evidence" value="ECO:0007669"/>
    <property type="project" value="TreeGrafter"/>
</dbReference>
<dbReference type="GO" id="GO:0016787">
    <property type="term" value="F:hydrolase activity"/>
    <property type="evidence" value="ECO:0007669"/>
    <property type="project" value="UniProtKB-KW"/>
</dbReference>
<dbReference type="SMART" id="SM00487">
    <property type="entry name" value="DEXDc"/>
    <property type="match status" value="1"/>
</dbReference>
<keyword evidence="3 8" id="KW-0347">Helicase</keyword>
<evidence type="ECO:0000313" key="10">
    <source>
        <dbReference type="Proteomes" id="UP000051751"/>
    </source>
</evidence>
<dbReference type="GO" id="GO:0043138">
    <property type="term" value="F:3'-5' DNA helicase activity"/>
    <property type="evidence" value="ECO:0007669"/>
    <property type="project" value="TreeGrafter"/>
</dbReference>
<keyword evidence="1" id="KW-0547">Nucleotide-binding</keyword>
<dbReference type="SMART" id="SM00490">
    <property type="entry name" value="HELICc"/>
    <property type="match status" value="1"/>
</dbReference>
<dbReference type="InterPro" id="IPR011545">
    <property type="entry name" value="DEAD/DEAH_box_helicase_dom"/>
</dbReference>
<feature type="domain" description="Helicase ATP-binding" evidence="5">
    <location>
        <begin position="25"/>
        <end position="192"/>
    </location>
</feature>
<dbReference type="Gene3D" id="3.40.50.300">
    <property type="entry name" value="P-loop containing nucleotide triphosphate hydrolases"/>
    <property type="match status" value="2"/>
</dbReference>
<dbReference type="NCBIfam" id="TIGR00614">
    <property type="entry name" value="recQ_fam"/>
    <property type="match status" value="1"/>
</dbReference>
<dbReference type="EMBL" id="JQAT01000001">
    <property type="protein sequence ID" value="KRN29440.1"/>
    <property type="molecule type" value="Genomic_DNA"/>
</dbReference>
<evidence type="ECO:0000259" key="5">
    <source>
        <dbReference type="PROSITE" id="PS51192"/>
    </source>
</evidence>
<dbReference type="RefSeq" id="WP_057768634.1">
    <property type="nucleotide sequence ID" value="NZ_JQAT01000001.1"/>
</dbReference>
<evidence type="ECO:0000256" key="2">
    <source>
        <dbReference type="ARBA" id="ARBA00022801"/>
    </source>
</evidence>
<name>A0A0R2FZQ9_9LACO</name>
<dbReference type="AlphaFoldDB" id="A0A0R2FZQ9"/>
<reference evidence="9 10" key="1">
    <citation type="journal article" date="2015" name="Genome Announc.">
        <title>Expanding the biotechnology potential of lactobacilli through comparative genomics of 213 strains and associated genera.</title>
        <authorList>
            <person name="Sun Z."/>
            <person name="Harris H.M."/>
            <person name="McCann A."/>
            <person name="Guo C."/>
            <person name="Argimon S."/>
            <person name="Zhang W."/>
            <person name="Yang X."/>
            <person name="Jeffery I.B."/>
            <person name="Cooney J.C."/>
            <person name="Kagawa T.F."/>
            <person name="Liu W."/>
            <person name="Song Y."/>
            <person name="Salvetti E."/>
            <person name="Wrobel A."/>
            <person name="Rasinkangas P."/>
            <person name="Parkhill J."/>
            <person name="Rea M.C."/>
            <person name="O'Sullivan O."/>
            <person name="Ritari J."/>
            <person name="Douillard F.P."/>
            <person name="Paul Ross R."/>
            <person name="Yang R."/>
            <person name="Briner A.E."/>
            <person name="Felis G.E."/>
            <person name="de Vos W.M."/>
            <person name="Barrangou R."/>
            <person name="Klaenhammer T.R."/>
            <person name="Caufield P.W."/>
            <person name="Cui Y."/>
            <person name="Zhang H."/>
            <person name="O'Toole P.W."/>
        </authorList>
    </citation>
    <scope>NUCLEOTIDE SEQUENCE [LARGE SCALE GENOMIC DNA]</scope>
    <source>
        <strain evidence="7 10">ATCC BAA-66</strain>
        <strain evidence="8 9">DSM 13344</strain>
    </source>
</reference>
<dbReference type="PROSITE" id="PS51194">
    <property type="entry name" value="HELICASE_CTER"/>
    <property type="match status" value="1"/>
</dbReference>
<comment type="caution">
    <text evidence="8">The sequence shown here is derived from an EMBL/GenBank/DDBJ whole genome shotgun (WGS) entry which is preliminary data.</text>
</comment>
<dbReference type="GO" id="GO:0003676">
    <property type="term" value="F:nucleic acid binding"/>
    <property type="evidence" value="ECO:0007669"/>
    <property type="project" value="InterPro"/>
</dbReference>
<dbReference type="GO" id="GO:0006281">
    <property type="term" value="P:DNA repair"/>
    <property type="evidence" value="ECO:0007669"/>
    <property type="project" value="TreeGrafter"/>
</dbReference>